<keyword evidence="5" id="KW-0677">Repeat</keyword>
<keyword evidence="4" id="KW-0732">Signal</keyword>
<dbReference type="PANTHER" id="PTHR12815">
    <property type="entry name" value="SORTING AND ASSEMBLY MACHINERY SAMM50 PROTEIN FAMILY MEMBER"/>
    <property type="match status" value="1"/>
</dbReference>
<dbReference type="PIRSF" id="PIRSF006076">
    <property type="entry name" value="OM_assembly_OMP85"/>
    <property type="match status" value="1"/>
</dbReference>
<keyword evidence="7" id="KW-0998">Cell outer membrane</keyword>
<dbReference type="InterPro" id="IPR039910">
    <property type="entry name" value="D15-like"/>
</dbReference>
<evidence type="ECO:0000256" key="4">
    <source>
        <dbReference type="ARBA" id="ARBA00022729"/>
    </source>
</evidence>
<dbReference type="PANTHER" id="PTHR12815:SF47">
    <property type="entry name" value="TRANSLOCATION AND ASSEMBLY MODULE SUBUNIT TAMA"/>
    <property type="match status" value="1"/>
</dbReference>
<evidence type="ECO:0000256" key="5">
    <source>
        <dbReference type="ARBA" id="ARBA00022737"/>
    </source>
</evidence>
<keyword evidence="3" id="KW-0812">Transmembrane</keyword>
<feature type="domain" description="POTRA" evidence="8">
    <location>
        <begin position="46"/>
        <end position="120"/>
    </location>
</feature>
<dbReference type="InterPro" id="IPR034746">
    <property type="entry name" value="POTRA"/>
</dbReference>
<evidence type="ECO:0000313" key="9">
    <source>
        <dbReference type="EMBL" id="VAW30645.1"/>
    </source>
</evidence>
<gene>
    <name evidence="9" type="ORF">MNBD_BACTEROID07-514</name>
</gene>
<dbReference type="Gene3D" id="2.40.160.50">
    <property type="entry name" value="membrane protein fhac: a member of the omp85/tpsb transporter family"/>
    <property type="match status" value="1"/>
</dbReference>
<dbReference type="InterPro" id="IPR023707">
    <property type="entry name" value="OM_assembly_BamA"/>
</dbReference>
<evidence type="ECO:0000256" key="6">
    <source>
        <dbReference type="ARBA" id="ARBA00023136"/>
    </source>
</evidence>
<accession>A0A3B0UHZ1</accession>
<evidence type="ECO:0000256" key="1">
    <source>
        <dbReference type="ARBA" id="ARBA00004370"/>
    </source>
</evidence>
<dbReference type="Pfam" id="PF01103">
    <property type="entry name" value="Omp85"/>
    <property type="match status" value="1"/>
</dbReference>
<keyword evidence="2" id="KW-1134">Transmembrane beta strand</keyword>
<dbReference type="GO" id="GO:0071709">
    <property type="term" value="P:membrane assembly"/>
    <property type="evidence" value="ECO:0007669"/>
    <property type="project" value="InterPro"/>
</dbReference>
<feature type="domain" description="POTRA" evidence="8">
    <location>
        <begin position="421"/>
        <end position="496"/>
    </location>
</feature>
<protein>
    <submittedName>
        <fullName evidence="9">Outer membrane protein assembly factor YaeT</fullName>
    </submittedName>
</protein>
<dbReference type="InterPro" id="IPR000184">
    <property type="entry name" value="Bac_surfAg_D15"/>
</dbReference>
<keyword evidence="6" id="KW-0472">Membrane</keyword>
<evidence type="ECO:0000256" key="3">
    <source>
        <dbReference type="ARBA" id="ARBA00022692"/>
    </source>
</evidence>
<dbReference type="Pfam" id="PF07244">
    <property type="entry name" value="POTRA"/>
    <property type="match status" value="4"/>
</dbReference>
<dbReference type="AlphaFoldDB" id="A0A3B0UHZ1"/>
<dbReference type="EMBL" id="UOET01000549">
    <property type="protein sequence ID" value="VAW30645.1"/>
    <property type="molecule type" value="Genomic_DNA"/>
</dbReference>
<dbReference type="PROSITE" id="PS51779">
    <property type="entry name" value="POTRA"/>
    <property type="match status" value="2"/>
</dbReference>
<evidence type="ECO:0000259" key="8">
    <source>
        <dbReference type="PROSITE" id="PS51779"/>
    </source>
</evidence>
<proteinExistence type="predicted"/>
<reference evidence="9" key="1">
    <citation type="submission" date="2018-06" db="EMBL/GenBank/DDBJ databases">
        <authorList>
            <person name="Zhirakovskaya E."/>
        </authorList>
    </citation>
    <scope>NUCLEOTIDE SEQUENCE</scope>
</reference>
<dbReference type="InterPro" id="IPR010827">
    <property type="entry name" value="BamA/TamA_POTRA"/>
</dbReference>
<dbReference type="GO" id="GO:0019867">
    <property type="term" value="C:outer membrane"/>
    <property type="evidence" value="ECO:0007669"/>
    <property type="project" value="InterPro"/>
</dbReference>
<evidence type="ECO:0000256" key="2">
    <source>
        <dbReference type="ARBA" id="ARBA00022452"/>
    </source>
</evidence>
<comment type="subcellular location">
    <subcellularLocation>
        <location evidence="1">Membrane</location>
    </subcellularLocation>
</comment>
<name>A0A3B0UHZ1_9ZZZZ</name>
<evidence type="ECO:0000256" key="7">
    <source>
        <dbReference type="ARBA" id="ARBA00023237"/>
    </source>
</evidence>
<sequence length="895" mass="101490">MKMFKYKWSWLLLIFVGLTFVPILASAQSNQHKLLSEISYDHPRKFIIGGIDVSGVNYMDKSVVIMLANLDEGKKIKIPGDAITTAIRNLWHQGLFDDVSILATKIKGDTIYLNIYLQEKPKLDKFNFSGIKKSEQDDLKDKINLTRGDVVSEHLINRTENIIKNYYRGKGYLNTEVSISTKNAKSGINHKEFVDLTINIKKNKKVKIGVINIYGNHAFSKDKVRNAMKDTREKGYFNPLNPLGLTVIHAVADVATFRFKKLRDDLVSYGMKNYRLHIFKSSKFIQSKFKDDLNKIVAEYNSAGYRDAQVLRDSIYKIDKTDIGINIYLKEGDKYYYRKITWVGNTIYSSKFLSAVLGIKPGDVYNKKLLETNLNYNDKGFDVSSLYMNNGYLFFSANPVETYVSNDSINLQIRVHEGKQARINKVTVSGNTKTNDHVVIRELRTKPGQLFSRQDVIRSVRELANLKYFNAQNLKPDIKPNPANGTVDINYSVEETSADQIELSGGWGYGRIIGTVGLSFNNFSLRNFFKAKAWRPVPSGDGQKLSIRFQTYGAGYMSAGITFTEPWLGGKKPNALTVSYYYSIYSINSHTTIPANPSNYAFGGSGNRKFVSHAITVGLGKRLNWPDDYFTLYQAINVQLYNLENYASIFYVGNGNGKYNNLNYTIVLGRNSVSAPIYPRTGSDISLSLALTPPYSLFSNKDYRNLPDTEKYKWIEYYKWKFKAYLYFELMNKLVLTTKARFGYLGAYNSQLGPTPFERFYLGGDGLSGYNNYDGREVIGMRGYGNETITPDYYKNRNLGGTIYSRYTLELRYPISLAASSTIYIETFFEAGNSWAGTKDFDPFDLKRSAGIGARIYLPMFGLLGLDWGYGFDKIPGIPSASGSHFHFSMNGSLD</sequence>
<organism evidence="9">
    <name type="scientific">hydrothermal vent metagenome</name>
    <dbReference type="NCBI Taxonomy" id="652676"/>
    <lineage>
        <taxon>unclassified sequences</taxon>
        <taxon>metagenomes</taxon>
        <taxon>ecological metagenomes</taxon>
    </lineage>
</organism>
<dbReference type="Gene3D" id="3.10.20.310">
    <property type="entry name" value="membrane protein fhac"/>
    <property type="match status" value="5"/>
</dbReference>